<dbReference type="Proteomes" id="UP000590511">
    <property type="component" value="Unassembled WGS sequence"/>
</dbReference>
<protein>
    <submittedName>
        <fullName evidence="1">Uncharacterized protein</fullName>
    </submittedName>
</protein>
<name>A0A7W7HK50_9ACTN</name>
<reference evidence="1 2" key="1">
    <citation type="submission" date="2020-08" db="EMBL/GenBank/DDBJ databases">
        <title>Sequencing the genomes of 1000 actinobacteria strains.</title>
        <authorList>
            <person name="Klenk H.-P."/>
        </authorList>
    </citation>
    <scope>NUCLEOTIDE SEQUENCE [LARGE SCALE GENOMIC DNA]</scope>
    <source>
        <strain evidence="1 2">DSM 43150</strain>
    </source>
</reference>
<sequence>MSSRLPHGSATERALRRVTAGARAPTSVMPMCGCFGYHFGCAAIVLELLPPNGQELKVAC</sequence>
<gene>
    <name evidence="1" type="ORF">BJ964_006167</name>
</gene>
<dbReference type="EMBL" id="JACHNC010000001">
    <property type="protein sequence ID" value="MBB4752006.1"/>
    <property type="molecule type" value="Genomic_DNA"/>
</dbReference>
<evidence type="ECO:0000313" key="2">
    <source>
        <dbReference type="Proteomes" id="UP000590511"/>
    </source>
</evidence>
<proteinExistence type="predicted"/>
<accession>A0A7W7HK50</accession>
<organism evidence="1 2">
    <name type="scientific">Actinoplanes lobatus</name>
    <dbReference type="NCBI Taxonomy" id="113568"/>
    <lineage>
        <taxon>Bacteria</taxon>
        <taxon>Bacillati</taxon>
        <taxon>Actinomycetota</taxon>
        <taxon>Actinomycetes</taxon>
        <taxon>Micromonosporales</taxon>
        <taxon>Micromonosporaceae</taxon>
        <taxon>Actinoplanes</taxon>
    </lineage>
</organism>
<comment type="caution">
    <text evidence="1">The sequence shown here is derived from an EMBL/GenBank/DDBJ whole genome shotgun (WGS) entry which is preliminary data.</text>
</comment>
<dbReference type="AlphaFoldDB" id="A0A7W7HK50"/>
<evidence type="ECO:0000313" key="1">
    <source>
        <dbReference type="EMBL" id="MBB4752006.1"/>
    </source>
</evidence>